<dbReference type="Pfam" id="PF00072">
    <property type="entry name" value="Response_reg"/>
    <property type="match status" value="1"/>
</dbReference>
<feature type="domain" description="Response regulatory" evidence="9">
    <location>
        <begin position="669"/>
        <end position="783"/>
    </location>
</feature>
<feature type="coiled-coil region" evidence="7">
    <location>
        <begin position="393"/>
        <end position="420"/>
    </location>
</feature>
<dbReference type="InterPro" id="IPR011006">
    <property type="entry name" value="CheY-like_superfamily"/>
</dbReference>
<feature type="domain" description="PAS" evidence="10">
    <location>
        <begin position="139"/>
        <end position="210"/>
    </location>
</feature>
<gene>
    <name evidence="12" type="ORF">OF850_11660</name>
</gene>
<dbReference type="InterPro" id="IPR005467">
    <property type="entry name" value="His_kinase_dom"/>
</dbReference>
<dbReference type="CDD" id="cd00082">
    <property type="entry name" value="HisKA"/>
    <property type="match status" value="1"/>
</dbReference>
<evidence type="ECO:0000256" key="1">
    <source>
        <dbReference type="ARBA" id="ARBA00000085"/>
    </source>
</evidence>
<evidence type="ECO:0000256" key="4">
    <source>
        <dbReference type="ARBA" id="ARBA00022679"/>
    </source>
</evidence>
<dbReference type="SUPFAM" id="SSF47384">
    <property type="entry name" value="Homodimeric domain of signal transducing histidine kinase"/>
    <property type="match status" value="1"/>
</dbReference>
<accession>A0ABT3NVU6</accession>
<comment type="caution">
    <text evidence="12">The sequence shown here is derived from an EMBL/GenBank/DDBJ whole genome shotgun (WGS) entry which is preliminary data.</text>
</comment>
<evidence type="ECO:0000259" key="10">
    <source>
        <dbReference type="PROSITE" id="PS50112"/>
    </source>
</evidence>
<dbReference type="EMBL" id="JAPFQI010000008">
    <property type="protein sequence ID" value="MCW8086287.1"/>
    <property type="molecule type" value="Genomic_DNA"/>
</dbReference>
<dbReference type="Gene3D" id="3.30.450.20">
    <property type="entry name" value="PAS domain"/>
    <property type="match status" value="3"/>
</dbReference>
<comment type="catalytic activity">
    <reaction evidence="1">
        <text>ATP + protein L-histidine = ADP + protein N-phospho-L-histidine.</text>
        <dbReference type="EC" id="2.7.13.3"/>
    </reaction>
</comment>
<evidence type="ECO:0000259" key="8">
    <source>
        <dbReference type="PROSITE" id="PS50109"/>
    </source>
</evidence>
<dbReference type="Gene3D" id="3.30.565.10">
    <property type="entry name" value="Histidine kinase-like ATPase, C-terminal domain"/>
    <property type="match status" value="1"/>
</dbReference>
<evidence type="ECO:0000313" key="13">
    <source>
        <dbReference type="Proteomes" id="UP001526430"/>
    </source>
</evidence>
<evidence type="ECO:0000259" key="9">
    <source>
        <dbReference type="PROSITE" id="PS50110"/>
    </source>
</evidence>
<evidence type="ECO:0000256" key="7">
    <source>
        <dbReference type="SAM" id="Coils"/>
    </source>
</evidence>
<dbReference type="SUPFAM" id="SSF55785">
    <property type="entry name" value="PYP-like sensor domain (PAS domain)"/>
    <property type="match status" value="3"/>
</dbReference>
<dbReference type="Gene3D" id="1.10.287.130">
    <property type="match status" value="1"/>
</dbReference>
<dbReference type="SUPFAM" id="SSF55874">
    <property type="entry name" value="ATPase domain of HSP90 chaperone/DNA topoisomerase II/histidine kinase"/>
    <property type="match status" value="1"/>
</dbReference>
<dbReference type="Proteomes" id="UP001526430">
    <property type="component" value="Unassembled WGS sequence"/>
</dbReference>
<dbReference type="InterPro" id="IPR004358">
    <property type="entry name" value="Sig_transdc_His_kin-like_C"/>
</dbReference>
<reference evidence="12 13" key="1">
    <citation type="submission" date="2022-10" db="EMBL/GenBank/DDBJ databases">
        <title>Roseococcus glaciei nov., sp. nov., isolated from glacier.</title>
        <authorList>
            <person name="Liu Q."/>
            <person name="Xin Y.-H."/>
        </authorList>
    </citation>
    <scope>NUCLEOTIDE SEQUENCE [LARGE SCALE GENOMIC DNA]</scope>
    <source>
        <strain evidence="12 13">MDT2-1-1</strain>
    </source>
</reference>
<dbReference type="PANTHER" id="PTHR43304:SF1">
    <property type="entry name" value="PAC DOMAIN-CONTAINING PROTEIN"/>
    <property type="match status" value="1"/>
</dbReference>
<dbReference type="InterPro" id="IPR003661">
    <property type="entry name" value="HisK_dim/P_dom"/>
</dbReference>
<dbReference type="SMART" id="SM00091">
    <property type="entry name" value="PAS"/>
    <property type="match status" value="3"/>
</dbReference>
<feature type="domain" description="PAC" evidence="11">
    <location>
        <begin position="339"/>
        <end position="391"/>
    </location>
</feature>
<evidence type="ECO:0000313" key="12">
    <source>
        <dbReference type="EMBL" id="MCW8086287.1"/>
    </source>
</evidence>
<organism evidence="12 13">
    <name type="scientific">Sabulicella glaciei</name>
    <dbReference type="NCBI Taxonomy" id="2984948"/>
    <lineage>
        <taxon>Bacteria</taxon>
        <taxon>Pseudomonadati</taxon>
        <taxon>Pseudomonadota</taxon>
        <taxon>Alphaproteobacteria</taxon>
        <taxon>Acetobacterales</taxon>
        <taxon>Acetobacteraceae</taxon>
        <taxon>Sabulicella</taxon>
    </lineage>
</organism>
<feature type="domain" description="Histidine kinase" evidence="8">
    <location>
        <begin position="429"/>
        <end position="650"/>
    </location>
</feature>
<dbReference type="InterPro" id="IPR003594">
    <property type="entry name" value="HATPase_dom"/>
</dbReference>
<keyword evidence="7" id="KW-0175">Coiled coil</keyword>
<evidence type="ECO:0000259" key="11">
    <source>
        <dbReference type="PROSITE" id="PS50113"/>
    </source>
</evidence>
<dbReference type="InterPro" id="IPR052162">
    <property type="entry name" value="Sensor_kinase/Photoreceptor"/>
</dbReference>
<dbReference type="SUPFAM" id="SSF52172">
    <property type="entry name" value="CheY-like"/>
    <property type="match status" value="1"/>
</dbReference>
<dbReference type="SMART" id="SM00448">
    <property type="entry name" value="REC"/>
    <property type="match status" value="1"/>
</dbReference>
<protein>
    <recommendedName>
        <fullName evidence="2">histidine kinase</fullName>
        <ecNumber evidence="2">2.7.13.3</ecNumber>
    </recommendedName>
</protein>
<dbReference type="PROSITE" id="PS50113">
    <property type="entry name" value="PAC"/>
    <property type="match status" value="2"/>
</dbReference>
<feature type="domain" description="PAC" evidence="11">
    <location>
        <begin position="212"/>
        <end position="265"/>
    </location>
</feature>
<dbReference type="SMART" id="SM00086">
    <property type="entry name" value="PAC"/>
    <property type="match status" value="3"/>
</dbReference>
<dbReference type="InterPro" id="IPR001610">
    <property type="entry name" value="PAC"/>
</dbReference>
<evidence type="ECO:0000256" key="3">
    <source>
        <dbReference type="ARBA" id="ARBA00022553"/>
    </source>
</evidence>
<dbReference type="PROSITE" id="PS50110">
    <property type="entry name" value="RESPONSE_REGULATORY"/>
    <property type="match status" value="1"/>
</dbReference>
<dbReference type="RefSeq" id="WP_301590289.1">
    <property type="nucleotide sequence ID" value="NZ_JAPFQI010000008.1"/>
</dbReference>
<dbReference type="CDD" id="cd00130">
    <property type="entry name" value="PAS"/>
    <property type="match status" value="2"/>
</dbReference>
<dbReference type="Pfam" id="PF08447">
    <property type="entry name" value="PAS_3"/>
    <property type="match status" value="2"/>
</dbReference>
<dbReference type="EC" id="2.7.13.3" evidence="2"/>
<evidence type="ECO:0000256" key="6">
    <source>
        <dbReference type="PROSITE-ProRule" id="PRU00169"/>
    </source>
</evidence>
<sequence length="788" mass="85514">MEARGAALAESENRLRLFVERAPAAIAMFDTEMRYLAASRRFLADLALDEAGPESLTGRSHYEFFPNIPEHWREAHRRALLGETLSADEDPLVLANGRTELFRWELVPWRREDGTIGGVMLSSEVVTERVEARLRLAASEARFRAMADNAPALIWTTDENGCCTFLSRPWREFTGQPEVEGQGLGWLDAVHPEDRERTQAVFLDANARGAPYRVEMRLWNATRGDWAWVIDAASPWLDPDGRFLGYVGAAVDISERREAEARLAASEARFRVAVRAVSGILWTNNARGEMEGEQEGWAALTGQTFEEYQGHGWAKAVHPDDVAPSVAAWAEAVPKGEVFHFEHRVRRHDGAWRRFDIRALPVRSEQGEVIEWVGVHTDVTDQRESEAVLARGKAELERLVEERTRDLRETEARLAQALRVEALGRLAGGIAHDINNVLQAVQGAAGLMERRPGDEAATRRLARMTAEAAERGASITRRLLAFSRLGDLRADAIPPADLLADMGHLLAHTLGDAITVRIEASEALPPLLADRRQLETVLINFATNARDAMPEGGSLTFSARAVAAPGQDAPQGLAAGRYVRLAIADDGPGMTPDILARVTEPFFTTKPQGQGTGLGLAMAKGFAEQSGGALAIESAPGRGTVASLFLPVAPPSSVADKPGEAPRAPSRGRILLVDDDLIVREVTAEQLLEDGYEVVSAASGAAALEMLGEVAPDLLLTDLSMPEMDGATLIREARARRPGLPALLLTGFADRAADLAQGGENGFALLRKPATAQELAASITLLLEKRGG</sequence>
<dbReference type="PRINTS" id="PR00344">
    <property type="entry name" value="BCTRLSENSOR"/>
</dbReference>
<dbReference type="PANTHER" id="PTHR43304">
    <property type="entry name" value="PHYTOCHROME-LIKE PROTEIN CPH1"/>
    <property type="match status" value="1"/>
</dbReference>
<dbReference type="PROSITE" id="PS50112">
    <property type="entry name" value="PAS"/>
    <property type="match status" value="1"/>
</dbReference>
<dbReference type="Pfam" id="PF00512">
    <property type="entry name" value="HisKA"/>
    <property type="match status" value="1"/>
</dbReference>
<keyword evidence="4" id="KW-0808">Transferase</keyword>
<keyword evidence="3 6" id="KW-0597">Phosphoprotein</keyword>
<dbReference type="InterPro" id="IPR036890">
    <property type="entry name" value="HATPase_C_sf"/>
</dbReference>
<dbReference type="NCBIfam" id="TIGR00229">
    <property type="entry name" value="sensory_box"/>
    <property type="match status" value="3"/>
</dbReference>
<dbReference type="InterPro" id="IPR013656">
    <property type="entry name" value="PAS_4"/>
</dbReference>
<name>A0ABT3NVU6_9PROT</name>
<dbReference type="Pfam" id="PF08448">
    <property type="entry name" value="PAS_4"/>
    <property type="match status" value="1"/>
</dbReference>
<evidence type="ECO:0000256" key="5">
    <source>
        <dbReference type="ARBA" id="ARBA00022777"/>
    </source>
</evidence>
<keyword evidence="5" id="KW-0418">Kinase</keyword>
<dbReference type="SMART" id="SM00388">
    <property type="entry name" value="HisKA"/>
    <property type="match status" value="1"/>
</dbReference>
<dbReference type="PROSITE" id="PS50109">
    <property type="entry name" value="HIS_KIN"/>
    <property type="match status" value="1"/>
</dbReference>
<dbReference type="InterPro" id="IPR001789">
    <property type="entry name" value="Sig_transdc_resp-reg_receiver"/>
</dbReference>
<dbReference type="Pfam" id="PF02518">
    <property type="entry name" value="HATPase_c"/>
    <property type="match status" value="1"/>
</dbReference>
<dbReference type="InterPro" id="IPR036097">
    <property type="entry name" value="HisK_dim/P_sf"/>
</dbReference>
<keyword evidence="13" id="KW-1185">Reference proteome</keyword>
<feature type="modified residue" description="4-aspartylphosphate" evidence="6">
    <location>
        <position position="718"/>
    </location>
</feature>
<dbReference type="Gene3D" id="3.40.50.2300">
    <property type="match status" value="1"/>
</dbReference>
<dbReference type="InterPro" id="IPR000014">
    <property type="entry name" value="PAS"/>
</dbReference>
<dbReference type="InterPro" id="IPR000700">
    <property type="entry name" value="PAS-assoc_C"/>
</dbReference>
<dbReference type="SMART" id="SM00387">
    <property type="entry name" value="HATPase_c"/>
    <property type="match status" value="1"/>
</dbReference>
<proteinExistence type="predicted"/>
<evidence type="ECO:0000256" key="2">
    <source>
        <dbReference type="ARBA" id="ARBA00012438"/>
    </source>
</evidence>
<dbReference type="InterPro" id="IPR013655">
    <property type="entry name" value="PAS_fold_3"/>
</dbReference>
<dbReference type="InterPro" id="IPR035965">
    <property type="entry name" value="PAS-like_dom_sf"/>
</dbReference>